<feature type="region of interest" description="Disordered" evidence="1">
    <location>
        <begin position="1"/>
        <end position="27"/>
    </location>
</feature>
<feature type="compositionally biased region" description="Basic and acidic residues" evidence="1">
    <location>
        <begin position="1"/>
        <end position="11"/>
    </location>
</feature>
<dbReference type="InParanoid" id="A0A2P5HHF3"/>
<keyword evidence="3" id="KW-1185">Reference proteome</keyword>
<protein>
    <submittedName>
        <fullName evidence="2">Uncharacterized protein</fullName>
    </submittedName>
</protein>
<proteinExistence type="predicted"/>
<dbReference type="AlphaFoldDB" id="A0A2P5HHF3"/>
<comment type="caution">
    <text evidence="2">The sequence shown here is derived from an EMBL/GenBank/DDBJ whole genome shotgun (WGS) entry which is preliminary data.</text>
</comment>
<organism evidence="2 3">
    <name type="scientific">Diaporthe helianthi</name>
    <dbReference type="NCBI Taxonomy" id="158607"/>
    <lineage>
        <taxon>Eukaryota</taxon>
        <taxon>Fungi</taxon>
        <taxon>Dikarya</taxon>
        <taxon>Ascomycota</taxon>
        <taxon>Pezizomycotina</taxon>
        <taxon>Sordariomycetes</taxon>
        <taxon>Sordariomycetidae</taxon>
        <taxon>Diaporthales</taxon>
        <taxon>Diaporthaceae</taxon>
        <taxon>Diaporthe</taxon>
    </lineage>
</organism>
<gene>
    <name evidence="2" type="ORF">DHEL01_v211934</name>
</gene>
<dbReference type="EMBL" id="MAVT02002076">
    <property type="protein sequence ID" value="POS69672.1"/>
    <property type="molecule type" value="Genomic_DNA"/>
</dbReference>
<name>A0A2P5HHF3_DIAHE</name>
<sequence>MREKMPREERSGQAYPGSPCRMGQEEPQASQIVYVSGRVQVYPEEL</sequence>
<evidence type="ECO:0000256" key="1">
    <source>
        <dbReference type="SAM" id="MobiDB-lite"/>
    </source>
</evidence>
<accession>A0A2P5HHF3</accession>
<evidence type="ECO:0000313" key="3">
    <source>
        <dbReference type="Proteomes" id="UP000094444"/>
    </source>
</evidence>
<reference evidence="2" key="1">
    <citation type="submission" date="2017-09" db="EMBL/GenBank/DDBJ databases">
        <title>Polyketide synthases of a Diaporthe helianthi virulent isolate.</title>
        <authorList>
            <person name="Baroncelli R."/>
        </authorList>
    </citation>
    <scope>NUCLEOTIDE SEQUENCE [LARGE SCALE GENOMIC DNA]</scope>
    <source>
        <strain evidence="2">7/96</strain>
    </source>
</reference>
<dbReference type="Proteomes" id="UP000094444">
    <property type="component" value="Unassembled WGS sequence"/>
</dbReference>
<evidence type="ECO:0000313" key="2">
    <source>
        <dbReference type="EMBL" id="POS69672.1"/>
    </source>
</evidence>